<dbReference type="PANTHER" id="PTHR12789:SF0">
    <property type="entry name" value="DENSITY-REGULATED PROTEIN"/>
    <property type="match status" value="1"/>
</dbReference>
<dbReference type="PANTHER" id="PTHR12789">
    <property type="entry name" value="DENSITY-REGULATED PROTEIN HOMOLOG"/>
    <property type="match status" value="1"/>
</dbReference>
<dbReference type="PIRSF" id="PIRSF037511">
    <property type="entry name" value="Transl_init_SUI1_pro"/>
    <property type="match status" value="1"/>
</dbReference>
<keyword evidence="2" id="KW-0810">Translation regulation</keyword>
<dbReference type="InterPro" id="IPR001950">
    <property type="entry name" value="SUI1"/>
</dbReference>
<dbReference type="Pfam" id="PF01253">
    <property type="entry name" value="SUI1"/>
    <property type="match status" value="1"/>
</dbReference>
<dbReference type="GO" id="GO:0002188">
    <property type="term" value="P:translation reinitiation"/>
    <property type="evidence" value="ECO:0007669"/>
    <property type="project" value="TreeGrafter"/>
</dbReference>
<dbReference type="GO" id="GO:0003743">
    <property type="term" value="F:translation initiation factor activity"/>
    <property type="evidence" value="ECO:0007669"/>
    <property type="project" value="UniProtKB-KW"/>
</dbReference>
<dbReference type="RefSeq" id="WP_307633649.1">
    <property type="nucleotide sequence ID" value="NZ_JAPHEH010000001.1"/>
</dbReference>
<dbReference type="GO" id="GO:0001731">
    <property type="term" value="P:formation of translation preinitiation complex"/>
    <property type="evidence" value="ECO:0007669"/>
    <property type="project" value="TreeGrafter"/>
</dbReference>
<gene>
    <name evidence="5" type="ORF">OLX77_11025</name>
</gene>
<evidence type="ECO:0000313" key="5">
    <source>
        <dbReference type="EMBL" id="MDG4476684.1"/>
    </source>
</evidence>
<keyword evidence="3" id="KW-0648">Protein biosynthesis</keyword>
<evidence type="ECO:0000259" key="4">
    <source>
        <dbReference type="PROSITE" id="PS50296"/>
    </source>
</evidence>
<keyword evidence="6" id="KW-1185">Reference proteome</keyword>
<dbReference type="CDD" id="cd11567">
    <property type="entry name" value="YciH_like"/>
    <property type="match status" value="1"/>
</dbReference>
<organism evidence="5 6">
    <name type="scientific">Thiovibrio frasassiensis</name>
    <dbReference type="NCBI Taxonomy" id="2984131"/>
    <lineage>
        <taxon>Bacteria</taxon>
        <taxon>Pseudomonadati</taxon>
        <taxon>Thermodesulfobacteriota</taxon>
        <taxon>Desulfobulbia</taxon>
        <taxon>Desulfobulbales</taxon>
        <taxon>Thiovibrionaceae</taxon>
        <taxon>Thiovibrio</taxon>
    </lineage>
</organism>
<evidence type="ECO:0000256" key="2">
    <source>
        <dbReference type="ARBA" id="ARBA00022845"/>
    </source>
</evidence>
<dbReference type="InterPro" id="IPR005872">
    <property type="entry name" value="SUI1_arc_bac"/>
</dbReference>
<evidence type="ECO:0000313" key="6">
    <source>
        <dbReference type="Proteomes" id="UP001154240"/>
    </source>
</evidence>
<dbReference type="GO" id="GO:0003729">
    <property type="term" value="F:mRNA binding"/>
    <property type="evidence" value="ECO:0007669"/>
    <property type="project" value="TreeGrafter"/>
</dbReference>
<dbReference type="Proteomes" id="UP001154240">
    <property type="component" value="Unassembled WGS sequence"/>
</dbReference>
<sequence length="123" mass="12864">MAIHKNTTSGSGLVYSTEHGRTCPNCAKPVAQCCCGQKKGSAKGDGVIRVSRETKGRKGSGVTLITGLPLAELELAALAKQLKQRCGSGGTVKNRIIEVQGDQREVVLAELLRLGYQAKKAGG</sequence>
<proteinExistence type="inferred from homology"/>
<keyword evidence="5" id="KW-0396">Initiation factor</keyword>
<comment type="caution">
    <text evidence="5">The sequence shown here is derived from an EMBL/GenBank/DDBJ whole genome shotgun (WGS) entry which is preliminary data.</text>
</comment>
<evidence type="ECO:0000256" key="3">
    <source>
        <dbReference type="ARBA" id="ARBA00022917"/>
    </source>
</evidence>
<dbReference type="Gene3D" id="3.30.780.10">
    <property type="entry name" value="SUI1-like domain"/>
    <property type="match status" value="1"/>
</dbReference>
<dbReference type="GO" id="GO:0006417">
    <property type="term" value="P:regulation of translation"/>
    <property type="evidence" value="ECO:0007669"/>
    <property type="project" value="UniProtKB-KW"/>
</dbReference>
<dbReference type="EMBL" id="JAPHEH010000001">
    <property type="protein sequence ID" value="MDG4476684.1"/>
    <property type="molecule type" value="Genomic_DNA"/>
</dbReference>
<reference evidence="5" key="1">
    <citation type="journal article" date="2022" name="bioRxiv">
        <title>Thiovibrio frasassiensisgen. nov., sp. nov., an autotrophic, elemental sulfur disproportionating bacterium isolated from sulfidic karst sediment, and proposal of Thiovibrionaceae fam. nov.</title>
        <authorList>
            <person name="Aronson H."/>
            <person name="Thomas C."/>
            <person name="Bhattacharyya M."/>
            <person name="Eckstein S."/>
            <person name="Jensen S."/>
            <person name="Barco R."/>
            <person name="Macalady J."/>
            <person name="Amend J."/>
        </authorList>
    </citation>
    <scope>NUCLEOTIDE SEQUENCE</scope>
    <source>
        <strain evidence="5">RS19-109</strain>
    </source>
</reference>
<comment type="similarity">
    <text evidence="1">Belongs to the SUI1 family.</text>
</comment>
<feature type="domain" description="SUI1" evidence="4">
    <location>
        <begin position="49"/>
        <end position="115"/>
    </location>
</feature>
<protein>
    <submittedName>
        <fullName evidence="5">Translation initiation factor Sui1</fullName>
    </submittedName>
</protein>
<reference evidence="5" key="2">
    <citation type="submission" date="2022-10" db="EMBL/GenBank/DDBJ databases">
        <authorList>
            <person name="Aronson H.S."/>
        </authorList>
    </citation>
    <scope>NUCLEOTIDE SEQUENCE</scope>
    <source>
        <strain evidence="5">RS19-109</strain>
    </source>
</reference>
<dbReference type="NCBIfam" id="NF005297">
    <property type="entry name" value="PRK06824.1"/>
    <property type="match status" value="1"/>
</dbReference>
<dbReference type="AlphaFoldDB" id="A0A9X4MFS4"/>
<dbReference type="SUPFAM" id="SSF55159">
    <property type="entry name" value="eIF1-like"/>
    <property type="match status" value="1"/>
</dbReference>
<dbReference type="NCBIfam" id="TIGR01158">
    <property type="entry name" value="SUI1_rel"/>
    <property type="match status" value="1"/>
</dbReference>
<evidence type="ECO:0000256" key="1">
    <source>
        <dbReference type="ARBA" id="ARBA00005422"/>
    </source>
</evidence>
<dbReference type="PROSITE" id="PS50296">
    <property type="entry name" value="SUI1"/>
    <property type="match status" value="1"/>
</dbReference>
<name>A0A9X4MFS4_9BACT</name>
<dbReference type="InterPro" id="IPR050318">
    <property type="entry name" value="DENR/SUI1_TIF"/>
</dbReference>
<dbReference type="InterPro" id="IPR036877">
    <property type="entry name" value="SUI1_dom_sf"/>
</dbReference>
<accession>A0A9X4MFS4</accession>